<dbReference type="EMBL" id="BLXT01004580">
    <property type="protein sequence ID" value="GFO14652.1"/>
    <property type="molecule type" value="Genomic_DNA"/>
</dbReference>
<protein>
    <recommendedName>
        <fullName evidence="9">Hexosyltransferase</fullName>
        <ecNumber evidence="9">2.4.1.-</ecNumber>
    </recommendedName>
</protein>
<organism evidence="11 12">
    <name type="scientific">Plakobranchus ocellatus</name>
    <dbReference type="NCBI Taxonomy" id="259542"/>
    <lineage>
        <taxon>Eukaryota</taxon>
        <taxon>Metazoa</taxon>
        <taxon>Spiralia</taxon>
        <taxon>Lophotrochozoa</taxon>
        <taxon>Mollusca</taxon>
        <taxon>Gastropoda</taxon>
        <taxon>Heterobranchia</taxon>
        <taxon>Euthyneura</taxon>
        <taxon>Panpulmonata</taxon>
        <taxon>Sacoglossa</taxon>
        <taxon>Placobranchoidea</taxon>
        <taxon>Plakobranchidae</taxon>
        <taxon>Plakobranchus</taxon>
    </lineage>
</organism>
<accession>A0AAV4B647</accession>
<dbReference type="AlphaFoldDB" id="A0AAV4B647"/>
<evidence type="ECO:0000256" key="7">
    <source>
        <dbReference type="ARBA" id="ARBA00023034"/>
    </source>
</evidence>
<evidence type="ECO:0000256" key="10">
    <source>
        <dbReference type="SAM" id="MobiDB-lite"/>
    </source>
</evidence>
<dbReference type="GO" id="GO:0047238">
    <property type="term" value="F:glucuronosyl-N-acetylgalactosaminyl-proteoglycan 4-beta-N-acetylgalactosaminyltransferase activity"/>
    <property type="evidence" value="ECO:0007669"/>
    <property type="project" value="TreeGrafter"/>
</dbReference>
<dbReference type="Pfam" id="PF05679">
    <property type="entry name" value="CHGN"/>
    <property type="match status" value="1"/>
</dbReference>
<comment type="subcellular location">
    <subcellularLocation>
        <location evidence="1 9">Golgi apparatus</location>
        <location evidence="1 9">Golgi stack membrane</location>
        <topology evidence="1 9">Single-pass type II membrane protein</topology>
    </subcellularLocation>
</comment>
<dbReference type="InterPro" id="IPR008428">
    <property type="entry name" value="Chond_GalNAc"/>
</dbReference>
<sequence>MLKPWRLYRTVVRWTSLDTRCLSRSLLPVLVGLCLGMTVSMMYAPFSEDSCETYLANQDPQKMVNLRNTKSVADPPAQDDLSMFEPRLLVPRAADPAKDPAVALSANNPAAGSNGGGGGTKVKPEAKSGGKFFRPKFAATELGIRQKLFVAVLSSRDTLNTLAVAVNRTLAHYVTKTVYFIDQKSANVPAGMVIVNFADGYNHLLPVNVFKYVIKKYGRGYDYYLFITDKAYVRAERVHELVSHISVSRHVHMGAPKGVEAGKPYCSLDGGVILSQSVLTRVNASLKWCSENCHHLDQSLNFGKCVLFASNMHCSNALEKNIYETYSLKEFDYDKDILALREQTDFNKSLAVFPMPNDITHYKLHRYFCEVELNSTRHQIETMKKDILYMSQYAPGGRDSVSWPIGVPEPYKPKNRFDVIRWDYFTETHIFFQDDFTNVKELIGADKLDIQDIIKVSMERLNEKHNNKFLYSYLINGYRRFDPQRGMEYVMDLALEDTTLPPQEKTIEGSYKNQIVEKRVFLVRPLGEVEVVPMPYVTESTRIYLVLPVLASDADSWGLFLETYSALQAKSEDSLALIMIFMYEQLPKAGENDVFSALKSMVGFYNDKNENGVKTSTISFATNGTYVPEYRIIDLVSEHLSDDSLILTCTMGMQLNQEMLNRVRINTVIGWQVFFPVGFWQFKPNLIYDKKPYPTEIEFNSKTGHYDVLSYEHGSFYNSDYKEARRSLTPAHLASCDVYEMFVKHGTLHVFRAVEPEFKHFYMQLECMPSSPTALYERCMERKSLNLATRAQLAKRIFQYKAKQSAADNAHSQH</sequence>
<gene>
    <name evidence="11" type="ORF">PoB_004115700</name>
</gene>
<feature type="region of interest" description="Disordered" evidence="10">
    <location>
        <begin position="103"/>
        <end position="122"/>
    </location>
</feature>
<evidence type="ECO:0000256" key="1">
    <source>
        <dbReference type="ARBA" id="ARBA00004447"/>
    </source>
</evidence>
<dbReference type="Gene3D" id="3.90.550.50">
    <property type="match status" value="1"/>
</dbReference>
<evidence type="ECO:0000313" key="12">
    <source>
        <dbReference type="Proteomes" id="UP000735302"/>
    </source>
</evidence>
<keyword evidence="7 9" id="KW-0333">Golgi apparatus</keyword>
<comment type="similarity">
    <text evidence="2 9">Belongs to the chondroitin N-acetylgalactosaminyltransferase family.</text>
</comment>
<dbReference type="GO" id="GO:0032580">
    <property type="term" value="C:Golgi cisterna membrane"/>
    <property type="evidence" value="ECO:0007669"/>
    <property type="project" value="UniProtKB-SubCell"/>
</dbReference>
<evidence type="ECO:0000313" key="11">
    <source>
        <dbReference type="EMBL" id="GFO14652.1"/>
    </source>
</evidence>
<keyword evidence="3 9" id="KW-0808">Transferase</keyword>
<evidence type="ECO:0000256" key="8">
    <source>
        <dbReference type="ARBA" id="ARBA00023136"/>
    </source>
</evidence>
<dbReference type="InterPro" id="IPR051227">
    <property type="entry name" value="CS_glycosyltransferase"/>
</dbReference>
<evidence type="ECO:0000256" key="3">
    <source>
        <dbReference type="ARBA" id="ARBA00022679"/>
    </source>
</evidence>
<keyword evidence="6 9" id="KW-1133">Transmembrane helix</keyword>
<evidence type="ECO:0000256" key="6">
    <source>
        <dbReference type="ARBA" id="ARBA00022989"/>
    </source>
</evidence>
<evidence type="ECO:0000256" key="5">
    <source>
        <dbReference type="ARBA" id="ARBA00022968"/>
    </source>
</evidence>
<evidence type="ECO:0000256" key="2">
    <source>
        <dbReference type="ARBA" id="ARBA00009239"/>
    </source>
</evidence>
<reference evidence="11 12" key="1">
    <citation type="journal article" date="2021" name="Elife">
        <title>Chloroplast acquisition without the gene transfer in kleptoplastic sea slugs, Plakobranchus ocellatus.</title>
        <authorList>
            <person name="Maeda T."/>
            <person name="Takahashi S."/>
            <person name="Yoshida T."/>
            <person name="Shimamura S."/>
            <person name="Takaki Y."/>
            <person name="Nagai Y."/>
            <person name="Toyoda A."/>
            <person name="Suzuki Y."/>
            <person name="Arimoto A."/>
            <person name="Ishii H."/>
            <person name="Satoh N."/>
            <person name="Nishiyama T."/>
            <person name="Hasebe M."/>
            <person name="Maruyama T."/>
            <person name="Minagawa J."/>
            <person name="Obokata J."/>
            <person name="Shigenobu S."/>
        </authorList>
    </citation>
    <scope>NUCLEOTIDE SEQUENCE [LARGE SCALE GENOMIC DNA]</scope>
</reference>
<proteinExistence type="inferred from homology"/>
<keyword evidence="5 9" id="KW-0735">Signal-anchor</keyword>
<keyword evidence="12" id="KW-1185">Reference proteome</keyword>
<feature type="transmembrane region" description="Helical" evidence="9">
    <location>
        <begin position="21"/>
        <end position="44"/>
    </location>
</feature>
<name>A0AAV4B647_9GAST</name>
<dbReference type="Proteomes" id="UP000735302">
    <property type="component" value="Unassembled WGS sequence"/>
</dbReference>
<dbReference type="EC" id="2.4.1.-" evidence="9"/>
<dbReference type="PANTHER" id="PTHR12369">
    <property type="entry name" value="CHONDROITIN SYNTHASE"/>
    <property type="match status" value="1"/>
</dbReference>
<evidence type="ECO:0000256" key="4">
    <source>
        <dbReference type="ARBA" id="ARBA00022692"/>
    </source>
</evidence>
<evidence type="ECO:0000256" key="9">
    <source>
        <dbReference type="RuleBase" id="RU364016"/>
    </source>
</evidence>
<dbReference type="PANTHER" id="PTHR12369:SF13">
    <property type="entry name" value="HEXOSYLTRANSFERASE"/>
    <property type="match status" value="1"/>
</dbReference>
<keyword evidence="8 9" id="KW-0472">Membrane</keyword>
<keyword evidence="4 9" id="KW-0812">Transmembrane</keyword>
<comment type="caution">
    <text evidence="11">The sequence shown here is derived from an EMBL/GenBank/DDBJ whole genome shotgun (WGS) entry which is preliminary data.</text>
</comment>